<dbReference type="VEuPathDB" id="VectorBase:GBRI024156"/>
<reference evidence="2" key="1">
    <citation type="submission" date="2014-03" db="EMBL/GenBank/DDBJ databases">
        <authorList>
            <person name="Aksoy S."/>
            <person name="Warren W."/>
            <person name="Wilson R.K."/>
        </authorList>
    </citation>
    <scope>NUCLEOTIDE SEQUENCE [LARGE SCALE GENOMIC DNA]</scope>
    <source>
        <strain evidence="2">IAEA</strain>
    </source>
</reference>
<dbReference type="SMART" id="SM00689">
    <property type="entry name" value="DM6"/>
    <property type="match status" value="2"/>
</dbReference>
<evidence type="ECO:0000313" key="1">
    <source>
        <dbReference type="EnsemblMetazoa" id="GBRI024156-PA"/>
    </source>
</evidence>
<dbReference type="PANTHER" id="PTHR20977">
    <property type="entry name" value="AT13385P-RELATED"/>
    <property type="match status" value="1"/>
</dbReference>
<dbReference type="PANTHER" id="PTHR20977:SF0">
    <property type="entry name" value="AT13385P-RELATED"/>
    <property type="match status" value="1"/>
</dbReference>
<protein>
    <submittedName>
        <fullName evidence="1">Uncharacterized protein</fullName>
    </submittedName>
</protein>
<dbReference type="InterPro" id="IPR006611">
    <property type="entry name" value="DUF1431_DROsp"/>
</dbReference>
<evidence type="ECO:0000313" key="2">
    <source>
        <dbReference type="Proteomes" id="UP000091820"/>
    </source>
</evidence>
<proteinExistence type="predicted"/>
<dbReference type="Proteomes" id="UP000091820">
    <property type="component" value="Unassembled WGS sequence"/>
</dbReference>
<keyword evidence="2" id="KW-1185">Reference proteome</keyword>
<accession>A0A1A9WLP4</accession>
<dbReference type="AlphaFoldDB" id="A0A1A9WLP4"/>
<dbReference type="EnsemblMetazoa" id="GBRI024156-RA">
    <property type="protein sequence ID" value="GBRI024156-PA"/>
    <property type="gene ID" value="GBRI024156"/>
</dbReference>
<dbReference type="Pfam" id="PF07248">
    <property type="entry name" value="DUF1431"/>
    <property type="match status" value="2"/>
</dbReference>
<name>A0A1A9WLP4_9MUSC</name>
<sequence>MFAKYANFLGLRLARCFTQGPQKPGRCCPEIIEPRCNPKNKDICKGFSMGMTERSYVHLPKDTAWEFPECCGNICRGMPIRLDELYYKESDKKTRKYKQTWTTAPSLRTEVCEIYPPICRAVPMPERPKRKNKCKPNYTKGCKQCRLMPKPIRNMCPKDPPDCRNPQRRFKTASKEKKQLTPYPCYSECKNCGSLPPQTEECKCLDRPAIIHKIYSRTMFRKLANNIGFRFARSFTYSQPPPGRCCPEIVEPKCDPKDKDLCKKHTLKITDQSLFYIPKDTAWEYPECCGNVCPGMAVRMDTLYYKTTDKKTRKYTQTWKTAPALRIEVAEIYPPLCRAVPMPTRPLRGRKPQSACRFARYTKKLLPCRLLPKPLCNMCPKERTDCRHVYRKYKCPAKGVKVPTPYPSYSECKQCRRDPPRGKECKCLDRPALCVAWERFRRREAGFKPAEPDIGPFPGKIETEYKICE</sequence>
<reference evidence="1" key="2">
    <citation type="submission" date="2020-05" db="UniProtKB">
        <authorList>
            <consortium name="EnsemblMetazoa"/>
        </authorList>
    </citation>
    <scope>IDENTIFICATION</scope>
    <source>
        <strain evidence="1">IAEA</strain>
    </source>
</reference>
<organism evidence="1 2">
    <name type="scientific">Glossina brevipalpis</name>
    <dbReference type="NCBI Taxonomy" id="37001"/>
    <lineage>
        <taxon>Eukaryota</taxon>
        <taxon>Metazoa</taxon>
        <taxon>Ecdysozoa</taxon>
        <taxon>Arthropoda</taxon>
        <taxon>Hexapoda</taxon>
        <taxon>Insecta</taxon>
        <taxon>Pterygota</taxon>
        <taxon>Neoptera</taxon>
        <taxon>Endopterygota</taxon>
        <taxon>Diptera</taxon>
        <taxon>Brachycera</taxon>
        <taxon>Muscomorpha</taxon>
        <taxon>Hippoboscoidea</taxon>
        <taxon>Glossinidae</taxon>
        <taxon>Glossina</taxon>
    </lineage>
</organism>